<evidence type="ECO:0000259" key="6">
    <source>
        <dbReference type="Pfam" id="PF00501"/>
    </source>
</evidence>
<sequence length="121" mass="13684">MEGLVLCPANYVPLSPISFLERAATVYGDKTSIVYGSYVRFSWKDTFARCLKLASALVQLKIFPGDVVSLALHTLLYMHSCRKYFLLNELMSSPKVQPNELRDASEFEKPLNFFSLPILCV</sequence>
<name>A0A8X7ZI16_POPTO</name>
<evidence type="ECO:0000256" key="1">
    <source>
        <dbReference type="ARBA" id="ARBA00004514"/>
    </source>
</evidence>
<evidence type="ECO:0000256" key="5">
    <source>
        <dbReference type="ARBA" id="ARBA00022840"/>
    </source>
</evidence>
<evidence type="ECO:0000256" key="2">
    <source>
        <dbReference type="ARBA" id="ARBA00006432"/>
    </source>
</evidence>
<gene>
    <name evidence="7" type="ORF">POTOM_027104</name>
</gene>
<dbReference type="GO" id="GO:0005829">
    <property type="term" value="C:cytosol"/>
    <property type="evidence" value="ECO:0007669"/>
    <property type="project" value="UniProtKB-SubCell"/>
</dbReference>
<comment type="caution">
    <text evidence="7">The sequence shown here is derived from an EMBL/GenBank/DDBJ whole genome shotgun (WGS) entry which is preliminary data.</text>
</comment>
<dbReference type="GO" id="GO:0005524">
    <property type="term" value="F:ATP binding"/>
    <property type="evidence" value="ECO:0007669"/>
    <property type="project" value="UniProtKB-KW"/>
</dbReference>
<dbReference type="AlphaFoldDB" id="A0A8X7ZI16"/>
<dbReference type="PANTHER" id="PTHR43859">
    <property type="entry name" value="ACYL-ACTIVATING ENZYME"/>
    <property type="match status" value="1"/>
</dbReference>
<proteinExistence type="inferred from homology"/>
<feature type="domain" description="AMP-dependent synthetase/ligase" evidence="6">
    <location>
        <begin position="20"/>
        <end position="76"/>
    </location>
</feature>
<organism evidence="7 8">
    <name type="scientific">Populus tomentosa</name>
    <name type="common">Chinese white poplar</name>
    <dbReference type="NCBI Taxonomy" id="118781"/>
    <lineage>
        <taxon>Eukaryota</taxon>
        <taxon>Viridiplantae</taxon>
        <taxon>Streptophyta</taxon>
        <taxon>Embryophyta</taxon>
        <taxon>Tracheophyta</taxon>
        <taxon>Spermatophyta</taxon>
        <taxon>Magnoliopsida</taxon>
        <taxon>eudicotyledons</taxon>
        <taxon>Gunneridae</taxon>
        <taxon>Pentapetalae</taxon>
        <taxon>rosids</taxon>
        <taxon>fabids</taxon>
        <taxon>Malpighiales</taxon>
        <taxon>Salicaceae</taxon>
        <taxon>Saliceae</taxon>
        <taxon>Populus</taxon>
    </lineage>
</organism>
<dbReference type="Proteomes" id="UP000886885">
    <property type="component" value="Chromosome 7A"/>
</dbReference>
<dbReference type="InterPro" id="IPR000873">
    <property type="entry name" value="AMP-dep_synth/lig_dom"/>
</dbReference>
<keyword evidence="3" id="KW-0436">Ligase</keyword>
<dbReference type="GO" id="GO:0016874">
    <property type="term" value="F:ligase activity"/>
    <property type="evidence" value="ECO:0007669"/>
    <property type="project" value="UniProtKB-KW"/>
</dbReference>
<comment type="similarity">
    <text evidence="2">Belongs to the ATP-dependent AMP-binding enzyme family.</text>
</comment>
<dbReference type="OrthoDB" id="10253115at2759"/>
<accession>A0A8X7ZI16</accession>
<evidence type="ECO:0000313" key="7">
    <source>
        <dbReference type="EMBL" id="KAG6768207.1"/>
    </source>
</evidence>
<dbReference type="Pfam" id="PF00501">
    <property type="entry name" value="AMP-binding"/>
    <property type="match status" value="1"/>
</dbReference>
<dbReference type="EMBL" id="JAAWWB010000013">
    <property type="protein sequence ID" value="KAG6768207.1"/>
    <property type="molecule type" value="Genomic_DNA"/>
</dbReference>
<evidence type="ECO:0000313" key="8">
    <source>
        <dbReference type="Proteomes" id="UP000886885"/>
    </source>
</evidence>
<evidence type="ECO:0000256" key="4">
    <source>
        <dbReference type="ARBA" id="ARBA00022741"/>
    </source>
</evidence>
<keyword evidence="4" id="KW-0547">Nucleotide-binding</keyword>
<keyword evidence="5" id="KW-0067">ATP-binding</keyword>
<protein>
    <recommendedName>
        <fullName evidence="6">AMP-dependent synthetase/ligase domain-containing protein</fullName>
    </recommendedName>
</protein>
<comment type="subcellular location">
    <subcellularLocation>
        <location evidence="1">Cytoplasm</location>
        <location evidence="1">Cytosol</location>
    </subcellularLocation>
</comment>
<evidence type="ECO:0000256" key="3">
    <source>
        <dbReference type="ARBA" id="ARBA00022598"/>
    </source>
</evidence>
<dbReference type="PANTHER" id="PTHR43859:SF11">
    <property type="entry name" value="4-COUMARATE--COA LIGASE"/>
    <property type="match status" value="1"/>
</dbReference>
<reference evidence="7" key="1">
    <citation type="journal article" date="2020" name="bioRxiv">
        <title>Hybrid origin of Populus tomentosa Carr. identified through genome sequencing and phylogenomic analysis.</title>
        <authorList>
            <person name="An X."/>
            <person name="Gao K."/>
            <person name="Chen Z."/>
            <person name="Li J."/>
            <person name="Yang X."/>
            <person name="Yang X."/>
            <person name="Zhou J."/>
            <person name="Guo T."/>
            <person name="Zhao T."/>
            <person name="Huang S."/>
            <person name="Miao D."/>
            <person name="Khan W.U."/>
            <person name="Rao P."/>
            <person name="Ye M."/>
            <person name="Lei B."/>
            <person name="Liao W."/>
            <person name="Wang J."/>
            <person name="Ji L."/>
            <person name="Li Y."/>
            <person name="Guo B."/>
            <person name="Mustafa N.S."/>
            <person name="Li S."/>
            <person name="Yun Q."/>
            <person name="Keller S.R."/>
            <person name="Mao J."/>
            <person name="Zhang R."/>
            <person name="Strauss S.H."/>
        </authorList>
    </citation>
    <scope>NUCLEOTIDE SEQUENCE</scope>
    <source>
        <strain evidence="7">GM15</strain>
        <tissue evidence="7">Leaf</tissue>
    </source>
</reference>
<keyword evidence="8" id="KW-1185">Reference proteome</keyword>